<comment type="caution">
    <text evidence="2">The sequence shown here is derived from an EMBL/GenBank/DDBJ whole genome shotgun (WGS) entry which is preliminary data.</text>
</comment>
<protein>
    <recommendedName>
        <fullName evidence="1">Clp R domain-containing protein</fullName>
    </recommendedName>
</protein>
<dbReference type="SUPFAM" id="SSF81923">
    <property type="entry name" value="Double Clp-N motif"/>
    <property type="match status" value="1"/>
</dbReference>
<organism evidence="2 3">
    <name type="scientific">Dactylosporangium darangshiense</name>
    <dbReference type="NCBI Taxonomy" id="579108"/>
    <lineage>
        <taxon>Bacteria</taxon>
        <taxon>Bacillati</taxon>
        <taxon>Actinomycetota</taxon>
        <taxon>Actinomycetes</taxon>
        <taxon>Micromonosporales</taxon>
        <taxon>Micromonosporaceae</taxon>
        <taxon>Dactylosporangium</taxon>
    </lineage>
</organism>
<keyword evidence="3" id="KW-1185">Reference proteome</keyword>
<dbReference type="InterPro" id="IPR036628">
    <property type="entry name" value="Clp_N_dom_sf"/>
</dbReference>
<evidence type="ECO:0000259" key="1">
    <source>
        <dbReference type="Pfam" id="PF02861"/>
    </source>
</evidence>
<sequence>MGVAERGVVASAEIVLGLSEAGFRAGAAGARVVSAELLANVLLSWLRAGDIRWEVAPGFGASGEDVPDEAEDEVDATLRLGSWRARGRLRRRAADPVPEWDERVRVALGRALAAAGEGEIRYVGFKLFLRSLLAECDSPGEWMEFVRRFHLRPDEEFLADGTPDAHACLETLARSGLVLGPEDPGPGRVRVAGALEPALRLEATRQAVRGGCALVGPAHLVMAICALDHAMAHVGARMAEPVAAANAAARALAEFRVGYPEVKDFAMDLESEPADPPRGDRTWRPDRESPAYAAGLLKVSTDAARLASDLGQRAVGTSHLLYAIAADGESPGARMLRGCGVDPAALAMRLGRELAP</sequence>
<evidence type="ECO:0000313" key="2">
    <source>
        <dbReference type="EMBL" id="GAA4247281.1"/>
    </source>
</evidence>
<dbReference type="Pfam" id="PF02861">
    <property type="entry name" value="Clp_N"/>
    <property type="match status" value="1"/>
</dbReference>
<feature type="domain" description="Clp R" evidence="1">
    <location>
        <begin position="302"/>
        <end position="354"/>
    </location>
</feature>
<dbReference type="EMBL" id="BAABAT010000004">
    <property type="protein sequence ID" value="GAA4247281.1"/>
    <property type="molecule type" value="Genomic_DNA"/>
</dbReference>
<name>A0ABP8D4M1_9ACTN</name>
<gene>
    <name evidence="2" type="ORF">GCM10022255_022510</name>
</gene>
<dbReference type="InterPro" id="IPR004176">
    <property type="entry name" value="Clp_R_N"/>
</dbReference>
<dbReference type="Proteomes" id="UP001500620">
    <property type="component" value="Unassembled WGS sequence"/>
</dbReference>
<dbReference type="Gene3D" id="1.10.1780.10">
    <property type="entry name" value="Clp, N-terminal domain"/>
    <property type="match status" value="1"/>
</dbReference>
<accession>A0ABP8D4M1</accession>
<evidence type="ECO:0000313" key="3">
    <source>
        <dbReference type="Proteomes" id="UP001500620"/>
    </source>
</evidence>
<reference evidence="3" key="1">
    <citation type="journal article" date="2019" name="Int. J. Syst. Evol. Microbiol.">
        <title>The Global Catalogue of Microorganisms (GCM) 10K type strain sequencing project: providing services to taxonomists for standard genome sequencing and annotation.</title>
        <authorList>
            <consortium name="The Broad Institute Genomics Platform"/>
            <consortium name="The Broad Institute Genome Sequencing Center for Infectious Disease"/>
            <person name="Wu L."/>
            <person name="Ma J."/>
        </authorList>
    </citation>
    <scope>NUCLEOTIDE SEQUENCE [LARGE SCALE GENOMIC DNA]</scope>
    <source>
        <strain evidence="3">JCM 17441</strain>
    </source>
</reference>
<proteinExistence type="predicted"/>
<dbReference type="RefSeq" id="WP_345124120.1">
    <property type="nucleotide sequence ID" value="NZ_BAABAT010000004.1"/>
</dbReference>